<accession>A0AAD4CMI0</accession>
<protein>
    <submittedName>
        <fullName evidence="3">Uncharacterized protein</fullName>
    </submittedName>
</protein>
<sequence length="243" mass="27395">MWSQEMGKPTSNTIFYDGEDVILLILLANSPQLTYSILYFLCNGLLTNMHLAVEFNDFATSRKHLRVSWPKGQQRSEYYISLPYRYGFPLITVSIIMHWLLSQSLFVVKIRALDVHENETDEYTTACSYSSKAILWTILIGSLAMGVLIGLGFRRLRSDMPLASSCSAAISAACHPPPEDTEASLKPVKWGEIIKRPRISSRSEESSEHISEHDEEEGTETGYSHCSFTSAEVMRPSPNVLYC</sequence>
<feature type="compositionally biased region" description="Basic and acidic residues" evidence="1">
    <location>
        <begin position="201"/>
        <end position="212"/>
    </location>
</feature>
<feature type="transmembrane region" description="Helical" evidence="2">
    <location>
        <begin position="84"/>
        <end position="101"/>
    </location>
</feature>
<evidence type="ECO:0000256" key="2">
    <source>
        <dbReference type="SAM" id="Phobius"/>
    </source>
</evidence>
<feature type="region of interest" description="Disordered" evidence="1">
    <location>
        <begin position="199"/>
        <end position="223"/>
    </location>
</feature>
<evidence type="ECO:0000313" key="3">
    <source>
        <dbReference type="EMBL" id="KAF9889072.1"/>
    </source>
</evidence>
<dbReference type="Proteomes" id="UP001194746">
    <property type="component" value="Unassembled WGS sequence"/>
</dbReference>
<gene>
    <name evidence="3" type="ORF">FE257_008049</name>
</gene>
<name>A0AAD4CMI0_ASPNN</name>
<dbReference type="AlphaFoldDB" id="A0AAD4CMI0"/>
<keyword evidence="4" id="KW-1185">Reference proteome</keyword>
<comment type="caution">
    <text evidence="3">The sequence shown here is derived from an EMBL/GenBank/DDBJ whole genome shotgun (WGS) entry which is preliminary data.</text>
</comment>
<organism evidence="3 4">
    <name type="scientific">Aspergillus nanangensis</name>
    <dbReference type="NCBI Taxonomy" id="2582783"/>
    <lineage>
        <taxon>Eukaryota</taxon>
        <taxon>Fungi</taxon>
        <taxon>Dikarya</taxon>
        <taxon>Ascomycota</taxon>
        <taxon>Pezizomycotina</taxon>
        <taxon>Eurotiomycetes</taxon>
        <taxon>Eurotiomycetidae</taxon>
        <taxon>Eurotiales</taxon>
        <taxon>Aspergillaceae</taxon>
        <taxon>Aspergillus</taxon>
        <taxon>Aspergillus subgen. Circumdati</taxon>
    </lineage>
</organism>
<keyword evidence="2" id="KW-1133">Transmembrane helix</keyword>
<evidence type="ECO:0000313" key="4">
    <source>
        <dbReference type="Proteomes" id="UP001194746"/>
    </source>
</evidence>
<keyword evidence="2" id="KW-0812">Transmembrane</keyword>
<dbReference type="PANTHER" id="PTHR35395">
    <property type="entry name" value="DUF6536 DOMAIN-CONTAINING PROTEIN"/>
    <property type="match status" value="1"/>
</dbReference>
<reference evidence="3" key="2">
    <citation type="submission" date="2020-02" db="EMBL/GenBank/DDBJ databases">
        <authorList>
            <person name="Gilchrist C.L.M."/>
            <person name="Chooi Y.-H."/>
        </authorList>
    </citation>
    <scope>NUCLEOTIDE SEQUENCE</scope>
    <source>
        <strain evidence="3">MST-FP2251</strain>
    </source>
</reference>
<dbReference type="PANTHER" id="PTHR35395:SF1">
    <property type="entry name" value="DUF6536 DOMAIN-CONTAINING PROTEIN"/>
    <property type="match status" value="1"/>
</dbReference>
<dbReference type="EMBL" id="VCAU01000040">
    <property type="protein sequence ID" value="KAF9889072.1"/>
    <property type="molecule type" value="Genomic_DNA"/>
</dbReference>
<feature type="transmembrane region" description="Helical" evidence="2">
    <location>
        <begin position="133"/>
        <end position="153"/>
    </location>
</feature>
<keyword evidence="2" id="KW-0472">Membrane</keyword>
<proteinExistence type="predicted"/>
<evidence type="ECO:0000256" key="1">
    <source>
        <dbReference type="SAM" id="MobiDB-lite"/>
    </source>
</evidence>
<reference evidence="3" key="1">
    <citation type="journal article" date="2019" name="Beilstein J. Org. Chem.">
        <title>Nanangenines: drimane sesquiterpenoids as the dominant metabolite cohort of a novel Australian fungus, Aspergillus nanangensis.</title>
        <authorList>
            <person name="Lacey H.J."/>
            <person name="Gilchrist C.L.M."/>
            <person name="Crombie A."/>
            <person name="Kalaitzis J.A."/>
            <person name="Vuong D."/>
            <person name="Rutledge P.J."/>
            <person name="Turner P."/>
            <person name="Pitt J.I."/>
            <person name="Lacey E."/>
            <person name="Chooi Y.H."/>
            <person name="Piggott A.M."/>
        </authorList>
    </citation>
    <scope>NUCLEOTIDE SEQUENCE</scope>
    <source>
        <strain evidence="3">MST-FP2251</strain>
    </source>
</reference>